<feature type="compositionally biased region" description="Basic and acidic residues" evidence="1">
    <location>
        <begin position="49"/>
        <end position="62"/>
    </location>
</feature>
<keyword evidence="2" id="KW-0732">Signal</keyword>
<reference evidence="3 4" key="1">
    <citation type="submission" date="2012-04" db="EMBL/GenBank/DDBJ databases">
        <title>The Genome Sequence of Afipia clevelandensis ATCC 49720.</title>
        <authorList>
            <consortium name="The Broad Institute Genome Sequencing Platform"/>
            <person name="Earl A."/>
            <person name="Ward D."/>
            <person name="Feldgarden M."/>
            <person name="Gevers D."/>
            <person name="Huys G."/>
            <person name="Walker B."/>
            <person name="Young S.K."/>
            <person name="Zeng Q."/>
            <person name="Gargeya S."/>
            <person name="Fitzgerald M."/>
            <person name="Haas B."/>
            <person name="Abouelleil A."/>
            <person name="Alvarado L."/>
            <person name="Arachchi H.M."/>
            <person name="Berlin A."/>
            <person name="Chapman S.B."/>
            <person name="Goldberg J."/>
            <person name="Griggs A."/>
            <person name="Gujja S."/>
            <person name="Hansen M."/>
            <person name="Howarth C."/>
            <person name="Imamovic A."/>
            <person name="Larimer J."/>
            <person name="McCowen C."/>
            <person name="Montmayeur A."/>
            <person name="Murphy C."/>
            <person name="Neiman D."/>
            <person name="Pearson M."/>
            <person name="Priest M."/>
            <person name="Roberts A."/>
            <person name="Saif S."/>
            <person name="Shea T."/>
            <person name="Sisk P."/>
            <person name="Sykes S."/>
            <person name="Wortman J."/>
            <person name="Nusbaum C."/>
            <person name="Birren B."/>
        </authorList>
    </citation>
    <scope>NUCLEOTIDE SEQUENCE [LARGE SCALE GENOMIC DNA]</scope>
    <source>
        <strain evidence="3 4">ATCC 49720</strain>
    </source>
</reference>
<keyword evidence="4" id="KW-1185">Reference proteome</keyword>
<dbReference type="AlphaFoldDB" id="K8PH56"/>
<feature type="chain" id="PRO_5003922229" evidence="2">
    <location>
        <begin position="24"/>
        <end position="97"/>
    </location>
</feature>
<proteinExistence type="predicted"/>
<dbReference type="EMBL" id="AGWY01000007">
    <property type="protein sequence ID" value="EKS37683.1"/>
    <property type="molecule type" value="Genomic_DNA"/>
</dbReference>
<dbReference type="PATRIC" id="fig|883079.3.peg.1664"/>
<organism evidence="3 4">
    <name type="scientific">Afipia clevelandensis ATCC 49720</name>
    <dbReference type="NCBI Taxonomy" id="883079"/>
    <lineage>
        <taxon>Bacteria</taxon>
        <taxon>Pseudomonadati</taxon>
        <taxon>Pseudomonadota</taxon>
        <taxon>Alphaproteobacteria</taxon>
        <taxon>Hyphomicrobiales</taxon>
        <taxon>Nitrobacteraceae</taxon>
        <taxon>Afipia</taxon>
    </lineage>
</organism>
<evidence type="ECO:0000313" key="3">
    <source>
        <dbReference type="EMBL" id="EKS37683.1"/>
    </source>
</evidence>
<dbReference type="RefSeq" id="WP_002712499.1">
    <property type="nucleotide sequence ID" value="NZ_KB375281.1"/>
</dbReference>
<evidence type="ECO:0000256" key="1">
    <source>
        <dbReference type="SAM" id="MobiDB-lite"/>
    </source>
</evidence>
<comment type="caution">
    <text evidence="3">The sequence shown here is derived from an EMBL/GenBank/DDBJ whole genome shotgun (WGS) entry which is preliminary data.</text>
</comment>
<accession>K8PH56</accession>
<sequence length="97" mass="10417">MRVLRVAMLIGLAMTPVSVPVYAQSMMPGFRLGEGKEYSEEEKAKIKANEEAAKAARSKIPDAKVSNDPWAAVRNEPAPKSAKTKSSAAKSPSSKQN</sequence>
<protein>
    <submittedName>
        <fullName evidence="3">Uncharacterized protein</fullName>
    </submittedName>
</protein>
<feature type="region of interest" description="Disordered" evidence="1">
    <location>
        <begin position="49"/>
        <end position="97"/>
    </location>
</feature>
<evidence type="ECO:0000313" key="4">
    <source>
        <dbReference type="Proteomes" id="UP000001095"/>
    </source>
</evidence>
<feature type="compositionally biased region" description="Low complexity" evidence="1">
    <location>
        <begin position="78"/>
        <end position="97"/>
    </location>
</feature>
<gene>
    <name evidence="3" type="ORF">HMPREF9696_01633</name>
</gene>
<dbReference type="Proteomes" id="UP000001095">
    <property type="component" value="Unassembled WGS sequence"/>
</dbReference>
<dbReference type="HOGENOM" id="CLU_182749_0_0_5"/>
<name>K8PH56_9BRAD</name>
<feature type="signal peptide" evidence="2">
    <location>
        <begin position="1"/>
        <end position="23"/>
    </location>
</feature>
<evidence type="ECO:0000256" key="2">
    <source>
        <dbReference type="SAM" id="SignalP"/>
    </source>
</evidence>